<reference evidence="2" key="2">
    <citation type="submission" date="2020-09" db="EMBL/GenBank/DDBJ databases">
        <authorList>
            <person name="Sun Q."/>
            <person name="Ohkuma M."/>
        </authorList>
    </citation>
    <scope>NUCLEOTIDE SEQUENCE</scope>
    <source>
        <strain evidence="2">JCM 14359</strain>
    </source>
</reference>
<gene>
    <name evidence="2" type="ORF">GCM10008995_15150</name>
</gene>
<protein>
    <submittedName>
        <fullName evidence="2">Glutamate--cysteine ligase</fullName>
    </submittedName>
</protein>
<sequence>MTDTTDAVRAALDPDRRAAFQRRVESEAESLRDDIHAGVFDADGFAVGMELEGYVVDSEGLLAPAPEDLFGIDGCSQELGVHNAELHTDPDVVSDVGLRRQFDGLGSTYRAVQAHLDEVNRRFVLDALWTVPPAEGTRTYIGATTETDGFGLPTNMRPVPRYVALDAEIRARSDGTLNLDIHGFTSAASMLAESLATSMQPHFQVPDPTAVPTYLNVATRTMGPILSLTSNSPFLPTDLSDGHTAETVFDRTPHELRIPLFERSVDEGSHKCRVPEDVPDLDTLIDRIVTDPTLVAPPDLDGDAGDGHRSGDPGDRYPAIGAKRGTYWRWVRPVFGGDVPRAADGDRVDGGDGGSVRIEYRPLPTQPTIRDTVGVQALVTGVLRGVVAADHPLATLPWDAAEESFYAAVDDGPDADLHWVTRAGDRTTATPRIYDELFALARRGLDELGVGAETIEWALAPVEARREADHTAPSAWKRAQVREAVDAGASLRTAIEGMQADYVERARRGTPFAEW</sequence>
<dbReference type="Gene3D" id="3.30.590.20">
    <property type="match status" value="1"/>
</dbReference>
<dbReference type="GO" id="GO:0016879">
    <property type="term" value="F:ligase activity, forming carbon-nitrogen bonds"/>
    <property type="evidence" value="ECO:0007669"/>
    <property type="project" value="TreeGrafter"/>
</dbReference>
<dbReference type="PANTHER" id="PTHR36510:SF1">
    <property type="entry name" value="GLUTAMATE--CYSTEINE LIGASE 2-RELATED"/>
    <property type="match status" value="1"/>
</dbReference>
<reference evidence="2" key="1">
    <citation type="journal article" date="2014" name="Int. J. Syst. Evol. Microbiol.">
        <title>Complete genome sequence of Corynebacterium casei LMG S-19264T (=DSM 44701T), isolated from a smear-ripened cheese.</title>
        <authorList>
            <consortium name="US DOE Joint Genome Institute (JGI-PGF)"/>
            <person name="Walter F."/>
            <person name="Albersmeier A."/>
            <person name="Kalinowski J."/>
            <person name="Ruckert C."/>
        </authorList>
    </citation>
    <scope>NUCLEOTIDE SEQUENCE</scope>
    <source>
        <strain evidence="2">JCM 14359</strain>
    </source>
</reference>
<dbReference type="Pfam" id="PF04107">
    <property type="entry name" value="GCS2"/>
    <property type="match status" value="1"/>
</dbReference>
<dbReference type="PANTHER" id="PTHR36510">
    <property type="entry name" value="GLUTAMATE--CYSTEINE LIGASE 2-RELATED"/>
    <property type="match status" value="1"/>
</dbReference>
<dbReference type="OrthoDB" id="194541at2157"/>
<feature type="compositionally biased region" description="Basic and acidic residues" evidence="1">
    <location>
        <begin position="305"/>
        <end position="315"/>
    </location>
</feature>
<evidence type="ECO:0000256" key="1">
    <source>
        <dbReference type="SAM" id="MobiDB-lite"/>
    </source>
</evidence>
<dbReference type="InterPro" id="IPR006336">
    <property type="entry name" value="GCS2"/>
</dbReference>
<keyword evidence="3" id="KW-1185">Reference proteome</keyword>
<feature type="region of interest" description="Disordered" evidence="1">
    <location>
        <begin position="293"/>
        <end position="318"/>
    </location>
</feature>
<dbReference type="Proteomes" id="UP000653099">
    <property type="component" value="Unassembled WGS sequence"/>
</dbReference>
<name>A0A830EMU6_9EURY</name>
<accession>A0A830EMU6</accession>
<dbReference type="SUPFAM" id="SSF55931">
    <property type="entry name" value="Glutamine synthetase/guanido kinase"/>
    <property type="match status" value="1"/>
</dbReference>
<comment type="caution">
    <text evidence="2">The sequence shown here is derived from an EMBL/GenBank/DDBJ whole genome shotgun (WGS) entry which is preliminary data.</text>
</comment>
<dbReference type="InterPro" id="IPR050141">
    <property type="entry name" value="GCL_type2/YbdK_subfam"/>
</dbReference>
<dbReference type="AlphaFoldDB" id="A0A830EMU6"/>
<organism evidence="2 3">
    <name type="scientific">Halobellus salinus</name>
    <dbReference type="NCBI Taxonomy" id="931585"/>
    <lineage>
        <taxon>Archaea</taxon>
        <taxon>Methanobacteriati</taxon>
        <taxon>Methanobacteriota</taxon>
        <taxon>Stenosarchaea group</taxon>
        <taxon>Halobacteria</taxon>
        <taxon>Halobacteriales</taxon>
        <taxon>Haloferacaceae</taxon>
        <taxon>Halobellus</taxon>
    </lineage>
</organism>
<dbReference type="EMBL" id="BMOC01000008">
    <property type="protein sequence ID" value="GGJ06235.1"/>
    <property type="molecule type" value="Genomic_DNA"/>
</dbReference>
<dbReference type="RefSeq" id="WP_188786793.1">
    <property type="nucleotide sequence ID" value="NZ_BMOC01000008.1"/>
</dbReference>
<proteinExistence type="predicted"/>
<keyword evidence="2" id="KW-0436">Ligase</keyword>
<dbReference type="InterPro" id="IPR014746">
    <property type="entry name" value="Gln_synth/guanido_kin_cat_dom"/>
</dbReference>
<evidence type="ECO:0000313" key="2">
    <source>
        <dbReference type="EMBL" id="GGJ06235.1"/>
    </source>
</evidence>
<evidence type="ECO:0000313" key="3">
    <source>
        <dbReference type="Proteomes" id="UP000653099"/>
    </source>
</evidence>